<dbReference type="Proteomes" id="UP001057402">
    <property type="component" value="Chromosome 7"/>
</dbReference>
<evidence type="ECO:0000313" key="1">
    <source>
        <dbReference type="EMBL" id="KAI4340939.1"/>
    </source>
</evidence>
<organism evidence="1 2">
    <name type="scientific">Melastoma candidum</name>
    <dbReference type="NCBI Taxonomy" id="119954"/>
    <lineage>
        <taxon>Eukaryota</taxon>
        <taxon>Viridiplantae</taxon>
        <taxon>Streptophyta</taxon>
        <taxon>Embryophyta</taxon>
        <taxon>Tracheophyta</taxon>
        <taxon>Spermatophyta</taxon>
        <taxon>Magnoliopsida</taxon>
        <taxon>eudicotyledons</taxon>
        <taxon>Gunneridae</taxon>
        <taxon>Pentapetalae</taxon>
        <taxon>rosids</taxon>
        <taxon>malvids</taxon>
        <taxon>Myrtales</taxon>
        <taxon>Melastomataceae</taxon>
        <taxon>Melastomatoideae</taxon>
        <taxon>Melastomateae</taxon>
        <taxon>Melastoma</taxon>
    </lineage>
</organism>
<comment type="caution">
    <text evidence="1">The sequence shown here is derived from an EMBL/GenBank/DDBJ whole genome shotgun (WGS) entry which is preliminary data.</text>
</comment>
<name>A0ACB9NZF1_9MYRT</name>
<gene>
    <name evidence="1" type="ORF">MLD38_025727</name>
</gene>
<accession>A0ACB9NZF1</accession>
<reference evidence="2" key="1">
    <citation type="journal article" date="2023" name="Front. Plant Sci.">
        <title>Chromosomal-level genome assembly of Melastoma candidum provides insights into trichome evolution.</title>
        <authorList>
            <person name="Zhong Y."/>
            <person name="Wu W."/>
            <person name="Sun C."/>
            <person name="Zou P."/>
            <person name="Liu Y."/>
            <person name="Dai S."/>
            <person name="Zhou R."/>
        </authorList>
    </citation>
    <scope>NUCLEOTIDE SEQUENCE [LARGE SCALE GENOMIC DNA]</scope>
</reference>
<proteinExistence type="predicted"/>
<protein>
    <submittedName>
        <fullName evidence="1">Uncharacterized protein</fullName>
    </submittedName>
</protein>
<sequence length="434" mass="49937">MPNRRDHVTSSCGHLSPPSTSTPRPSSLGWVGIRGERKNHQEKPSIPPESLKPLPFAPGWVRILRVLLPQFAAVYLNLSSIGIRNHAVLEFPVLPRNKIGKLSSALLSFRLAECLLVVKRIGNHELSSRSVEAGLQHLHHLQQWEKPSCVISYYKLFSLHFLVFIRELDIPGEVYERKSYEFEFSTVEMPYEKYSGVNVRLRYVLKVTINRGYAGSIMEYQDFVVRNYQPSASINDSIKMEVGIEDCLHIEFEYNKSKYHLKDVIIGKIYFLLVRIKIKNMDLEIRRRESTGSGANTHVQTETLAKFELMDGAPIRGESIPIRLFLSPYELTPTQRNVNNKFSVKYYLNLVLVDEEDCRYFKQQEVVIYLQQETQMGSAQSLSKIRCRHREEKILCVNSVLDWCHLLGPEMKYEISGSSTIGSFLCYTANNRKG</sequence>
<evidence type="ECO:0000313" key="2">
    <source>
        <dbReference type="Proteomes" id="UP001057402"/>
    </source>
</evidence>
<dbReference type="EMBL" id="CM042886">
    <property type="protein sequence ID" value="KAI4340939.1"/>
    <property type="molecule type" value="Genomic_DNA"/>
</dbReference>
<keyword evidence="2" id="KW-1185">Reference proteome</keyword>